<dbReference type="Gene3D" id="3.50.50.60">
    <property type="entry name" value="FAD/NAD(P)-binding domain"/>
    <property type="match status" value="3"/>
</dbReference>
<feature type="domain" description="4Fe-4S ferredoxin-type" evidence="9">
    <location>
        <begin position="1061"/>
        <end position="1090"/>
    </location>
</feature>
<evidence type="ECO:0000256" key="8">
    <source>
        <dbReference type="ARBA" id="ARBA00023014"/>
    </source>
</evidence>
<comment type="caution">
    <text evidence="10">The sequence shown here is derived from an EMBL/GenBank/DDBJ whole genome shotgun (WGS) entry which is preliminary data.</text>
</comment>
<dbReference type="GO" id="GO:0046872">
    <property type="term" value="F:metal ion binding"/>
    <property type="evidence" value="ECO:0007669"/>
    <property type="project" value="UniProtKB-KW"/>
</dbReference>
<dbReference type="InterPro" id="IPR023753">
    <property type="entry name" value="FAD/NAD-binding_dom"/>
</dbReference>
<dbReference type="InterPro" id="IPR017900">
    <property type="entry name" value="4Fe4S_Fe_S_CS"/>
</dbReference>
<keyword evidence="5" id="KW-0285">Flavoprotein</keyword>
<dbReference type="Pfam" id="PF07992">
    <property type="entry name" value="Pyr_redox_2"/>
    <property type="match status" value="1"/>
</dbReference>
<dbReference type="InterPro" id="IPR017896">
    <property type="entry name" value="4Fe4S_Fe-S-bd"/>
</dbReference>
<evidence type="ECO:0000256" key="1">
    <source>
        <dbReference type="ARBA" id="ARBA00001974"/>
    </source>
</evidence>
<name>A0A419F0P0_9BACT</name>
<keyword evidence="5" id="KW-0274">FAD</keyword>
<keyword evidence="4" id="KW-0479">Metal-binding</keyword>
<dbReference type="PROSITE" id="PS00198">
    <property type="entry name" value="4FE4S_FER_1"/>
    <property type="match status" value="3"/>
</dbReference>
<evidence type="ECO:0000256" key="2">
    <source>
        <dbReference type="ARBA" id="ARBA00006561"/>
    </source>
</evidence>
<dbReference type="GO" id="GO:0051539">
    <property type="term" value="F:4 iron, 4 sulfur cluster binding"/>
    <property type="evidence" value="ECO:0007669"/>
    <property type="project" value="UniProtKB-KW"/>
</dbReference>
<dbReference type="InterPro" id="IPR009051">
    <property type="entry name" value="Helical_ferredxn"/>
</dbReference>
<dbReference type="Gene3D" id="1.10.1060.10">
    <property type="entry name" value="Alpha-helical ferredoxin"/>
    <property type="match status" value="1"/>
</dbReference>
<dbReference type="InterPro" id="IPR028261">
    <property type="entry name" value="DPD_II"/>
</dbReference>
<dbReference type="PROSITE" id="PS51379">
    <property type="entry name" value="4FE4S_FER_2"/>
    <property type="match status" value="3"/>
</dbReference>
<dbReference type="SUPFAM" id="SSF54862">
    <property type="entry name" value="4Fe-4S ferredoxins"/>
    <property type="match status" value="1"/>
</dbReference>
<evidence type="ECO:0000313" key="10">
    <source>
        <dbReference type="EMBL" id="RJP71216.1"/>
    </source>
</evidence>
<protein>
    <submittedName>
        <fullName evidence="10">FAD-binding protein</fullName>
    </submittedName>
</protein>
<dbReference type="Pfam" id="PF14691">
    <property type="entry name" value="Fer4_20"/>
    <property type="match status" value="1"/>
</dbReference>
<keyword evidence="7" id="KW-0408">Iron</keyword>
<evidence type="ECO:0000313" key="11">
    <source>
        <dbReference type="Proteomes" id="UP000285961"/>
    </source>
</evidence>
<keyword evidence="8" id="KW-0411">Iron-sulfur</keyword>
<dbReference type="PANTHER" id="PTHR43498">
    <property type="entry name" value="FERREDOXIN:COB-COM HETERODISULFIDE REDUCTASE SUBUNIT A"/>
    <property type="match status" value="1"/>
</dbReference>
<dbReference type="GO" id="GO:0016491">
    <property type="term" value="F:oxidoreductase activity"/>
    <property type="evidence" value="ECO:0007669"/>
    <property type="project" value="UniProtKB-KW"/>
</dbReference>
<evidence type="ECO:0000256" key="7">
    <source>
        <dbReference type="ARBA" id="ARBA00023004"/>
    </source>
</evidence>
<organism evidence="10 11">
    <name type="scientific">Candidatus Abyssobacteria bacterium SURF_17</name>
    <dbReference type="NCBI Taxonomy" id="2093361"/>
    <lineage>
        <taxon>Bacteria</taxon>
        <taxon>Pseudomonadati</taxon>
        <taxon>Candidatus Hydrogenedentota</taxon>
        <taxon>Candidatus Abyssobacteria</taxon>
    </lineage>
</organism>
<evidence type="ECO:0000259" key="9">
    <source>
        <dbReference type="PROSITE" id="PS51379"/>
    </source>
</evidence>
<dbReference type="Pfam" id="PF12831">
    <property type="entry name" value="FAD_oxidored"/>
    <property type="match status" value="1"/>
</dbReference>
<dbReference type="AlphaFoldDB" id="A0A419F0P0"/>
<keyword evidence="3" id="KW-0004">4Fe-4S</keyword>
<feature type="domain" description="4Fe-4S ferredoxin-type" evidence="9">
    <location>
        <begin position="1092"/>
        <end position="1121"/>
    </location>
</feature>
<evidence type="ECO:0000256" key="3">
    <source>
        <dbReference type="ARBA" id="ARBA00022485"/>
    </source>
</evidence>
<proteinExistence type="inferred from homology"/>
<evidence type="ECO:0000256" key="4">
    <source>
        <dbReference type="ARBA" id="ARBA00022723"/>
    </source>
</evidence>
<keyword evidence="6" id="KW-0560">Oxidoreductase</keyword>
<dbReference type="SUPFAM" id="SSF51971">
    <property type="entry name" value="Nucleotide-binding domain"/>
    <property type="match status" value="1"/>
</dbReference>
<dbReference type="Gene3D" id="3.30.70.20">
    <property type="match status" value="2"/>
</dbReference>
<dbReference type="SUPFAM" id="SSF46548">
    <property type="entry name" value="alpha-helical ferredoxin"/>
    <property type="match status" value="2"/>
</dbReference>
<feature type="domain" description="4Fe-4S ferredoxin-type" evidence="9">
    <location>
        <begin position="243"/>
        <end position="273"/>
    </location>
</feature>
<comment type="similarity">
    <text evidence="2">Belongs to the HdrA family.</text>
</comment>
<reference evidence="10 11" key="1">
    <citation type="journal article" date="2017" name="ISME J.">
        <title>Energy and carbon metabolisms in a deep terrestrial subsurface fluid microbial community.</title>
        <authorList>
            <person name="Momper L."/>
            <person name="Jungbluth S.P."/>
            <person name="Lee M.D."/>
            <person name="Amend J.P."/>
        </authorList>
    </citation>
    <scope>NUCLEOTIDE SEQUENCE [LARGE SCALE GENOMIC DNA]</scope>
    <source>
        <strain evidence="10">SURF_17</strain>
    </source>
</reference>
<comment type="cofactor">
    <cofactor evidence="1">
        <name>FAD</name>
        <dbReference type="ChEBI" id="CHEBI:57692"/>
    </cofactor>
</comment>
<dbReference type="Proteomes" id="UP000285961">
    <property type="component" value="Unassembled WGS sequence"/>
</dbReference>
<dbReference type="InterPro" id="IPR039650">
    <property type="entry name" value="HdrA-like"/>
</dbReference>
<dbReference type="PRINTS" id="PR00368">
    <property type="entry name" value="FADPNR"/>
</dbReference>
<dbReference type="PANTHER" id="PTHR43498:SF1">
    <property type="entry name" value="COB--COM HETERODISULFIDE REDUCTASE IRON-SULFUR SUBUNIT A"/>
    <property type="match status" value="1"/>
</dbReference>
<dbReference type="SUPFAM" id="SSF51905">
    <property type="entry name" value="FAD/NAD(P)-binding domain"/>
    <property type="match status" value="2"/>
</dbReference>
<dbReference type="Pfam" id="PF14697">
    <property type="entry name" value="Fer4_21"/>
    <property type="match status" value="1"/>
</dbReference>
<evidence type="ECO:0000256" key="5">
    <source>
        <dbReference type="ARBA" id="ARBA00022827"/>
    </source>
</evidence>
<dbReference type="InterPro" id="IPR036188">
    <property type="entry name" value="FAD/NAD-bd_sf"/>
</dbReference>
<dbReference type="EMBL" id="QZKI01000061">
    <property type="protein sequence ID" value="RJP71216.1"/>
    <property type="molecule type" value="Genomic_DNA"/>
</dbReference>
<gene>
    <name evidence="10" type="ORF">C4532_07835</name>
</gene>
<dbReference type="PRINTS" id="PR00469">
    <property type="entry name" value="PNDRDTASEII"/>
</dbReference>
<evidence type="ECO:0000256" key="6">
    <source>
        <dbReference type="ARBA" id="ARBA00023002"/>
    </source>
</evidence>
<accession>A0A419F0P0</accession>
<sequence length="1136" mass="124423">MSKEFPLREERIGFYICHCGINIAFKVRCHEVAEYIGTLPGVVISRDYLFMCSDPGQEIIEKDIRELNLTRVVVASCSPRMHEHTFRAACARAGLNPFRSFHHVCVREHVSWVTLDEDEATEKAKTLARAGVNRVRYQSDLFPKSFPVNPNTLVVGGGIAGMQAALDVAKAGYKVYLVERQATIGGHMLQYDKTFPTMDCAACIGTPKMVAVGQNPNIEILSLSEVEEISGFVGNFEVKVKRYARYVNAAKCTGCGECTKYCPISVPNEWDVGTQLRRAVYRPFPQAVPITFAIDKKDRGPCVQTCPAGTNVQGYVTLVREGKYKEAVKVILENLPLPGVLGRVCPAPCEKVCRRGEVDQPVSIRNLKRFAADHVDWETLEVPEIEKKPPEEKVAIVGSGPAGLSCAYFLARKGYHPTVFEAMSEIGGMLRAGIPDYRLPPEVLKREVNYMCRMGVEIKTNAPIGEGNTIDKLFSEGYKAVFLSTGAHKEFMLGVEGENAEGVLRGISFLRNVNFCVDGAIGNKAVVIGGGAVAMDVARVARRKGASDVHVYCLEKREEMPAWAEEIEATEAEGIKIHNSWGVKKIVTNGSKVAGIEFKRCVAVFDENKRFSPKYDDSESISDNCDTVLVAIGQRPDVSCINGTDGIELTRRGLISADPVTLQTGKPGVFAGGELYSGPSLVIEAIASGKEAAISIDRYIRGEDLIENRPQRPKGENWAPIPEGVQKAARAKMPELEPAQRVGSFVEVGTGFTEEQARTEAARCLSCGVCCECKQCVPACEAKAIEHDQIDKVVTLQVGSIIVATGFDVMDPTPMKEYGYGRLPNVLLNLEFERLSNATGPTSGKILLRDPNDKYQHTRPPKSVAFLHCIGSRDKNYHEYCSRTCCMYALKLAHLVKDKCGHDTEVYNFYIDMRCFGKGYEEFYRRIQDEGVRMIRGKAVEVTDKAEDPSEEGMLIVRAEDTLIGKMLRVPVEMVVLCTAMEPRPDAQEVARVFGLTLSGDGFFMEEHPKLEPVSTPTAGVFLAGACQGPKDIPDSVAQAKAAASEAQALSTLGEVIVPPMISHIDEDTCIGCQVCIGLCVYSAIEFDEFRKISVVNEAVCKGCGSCAAYCPSGAASIRHFTRKQIFGEIEGILAS</sequence>